<dbReference type="STRING" id="4829.A0A163K6H2"/>
<evidence type="ECO:0000256" key="2">
    <source>
        <dbReference type="SAM" id="MobiDB-lite"/>
    </source>
</evidence>
<dbReference type="PRINTS" id="PR00689">
    <property type="entry name" value="ACOABINDINGP"/>
</dbReference>
<feature type="domain" description="ACB" evidence="3">
    <location>
        <begin position="13"/>
        <end position="102"/>
    </location>
</feature>
<feature type="compositionally biased region" description="Polar residues" evidence="2">
    <location>
        <begin position="188"/>
        <end position="202"/>
    </location>
</feature>
<evidence type="ECO:0000256" key="1">
    <source>
        <dbReference type="ARBA" id="ARBA00023121"/>
    </source>
</evidence>
<evidence type="ECO:0000313" key="5">
    <source>
        <dbReference type="Proteomes" id="UP000078561"/>
    </source>
</evidence>
<dbReference type="AlphaFoldDB" id="A0A163K6H2"/>
<protein>
    <recommendedName>
        <fullName evidence="3">ACB domain-containing protein</fullName>
    </recommendedName>
</protein>
<reference evidence="4" key="1">
    <citation type="submission" date="2016-04" db="EMBL/GenBank/DDBJ databases">
        <authorList>
            <person name="Evans L.H."/>
            <person name="Alamgir A."/>
            <person name="Owens N."/>
            <person name="Weber N.D."/>
            <person name="Virtaneva K."/>
            <person name="Barbian K."/>
            <person name="Babar A."/>
            <person name="Rosenke K."/>
        </authorList>
    </citation>
    <scope>NUCLEOTIDE SEQUENCE [LARGE SCALE GENOMIC DNA]</scope>
    <source>
        <strain evidence="4">CBS 101.48</strain>
    </source>
</reference>
<dbReference type="GO" id="GO:0000062">
    <property type="term" value="F:fatty-acyl-CoA binding"/>
    <property type="evidence" value="ECO:0007669"/>
    <property type="project" value="InterPro"/>
</dbReference>
<name>A0A163K6H2_ABSGL</name>
<dbReference type="SUPFAM" id="SSF47027">
    <property type="entry name" value="Acyl-CoA binding protein"/>
    <property type="match status" value="1"/>
</dbReference>
<dbReference type="Gene3D" id="1.20.80.10">
    <property type="match status" value="1"/>
</dbReference>
<dbReference type="GO" id="GO:0006631">
    <property type="term" value="P:fatty acid metabolic process"/>
    <property type="evidence" value="ECO:0007669"/>
    <property type="project" value="TreeGrafter"/>
</dbReference>
<feature type="region of interest" description="Disordered" evidence="2">
    <location>
        <begin position="120"/>
        <end position="388"/>
    </location>
</feature>
<dbReference type="InterPro" id="IPR014352">
    <property type="entry name" value="FERM/acyl-CoA-bd_prot_sf"/>
</dbReference>
<sequence length="503" mass="56196">MSAIPPHYSERFVNQRYSKALHIVQNLPASSSFQPNKDEKLQLYSLYKQVSHGDIDTQRPGIFDVVGRAKWDAWKKLQGLSTLEAKHQYVDTLLKVCTEAYRKPAAKAQVQQIIQAFATLQPTDSDDDDSDDSSIDDGQEDGETSESVDEEEQAYLMDIQKSIPSMTTSKSRSTSSSTTGSDTRHSQRSPVMRSSFTSARTKQSNRRSWHGKPPPRPLRRAPSIESTQSMMTAPSVPFRRPPSRSSAASLTTNTMRPTSTMSHRSDLSRHLSRRTPHTQQHVSGRPMTRQSMLGDDDHFGVNPWAVNQPGTTRRYKLEPDDLSDDSIDEQYSRIDLQPTTTTPVAAARIPSHSSVSSSSYYQRPLHPHEGAPPPPHTTLPPDPPRLGNRLLTEQQYTSVVALGPATKRALETLQAEIIGLNERIDGLRQELIDRDDVQKKRTLMTTTNDEDDDEAALKHTAVNLVAAILIVVFLSKRGNPIADALIASLYKQWVRLGFAKLVR</sequence>
<evidence type="ECO:0000259" key="3">
    <source>
        <dbReference type="PROSITE" id="PS51228"/>
    </source>
</evidence>
<feature type="compositionally biased region" description="Low complexity" evidence="2">
    <location>
        <begin position="233"/>
        <end position="249"/>
    </location>
</feature>
<keyword evidence="5" id="KW-1185">Reference proteome</keyword>
<dbReference type="PANTHER" id="PTHR23310">
    <property type="entry name" value="ACYL-COA-BINDING PROTEIN, ACBP"/>
    <property type="match status" value="1"/>
</dbReference>
<dbReference type="Proteomes" id="UP000078561">
    <property type="component" value="Unassembled WGS sequence"/>
</dbReference>
<dbReference type="Pfam" id="PF00887">
    <property type="entry name" value="ACBP"/>
    <property type="match status" value="1"/>
</dbReference>
<dbReference type="InterPro" id="IPR000582">
    <property type="entry name" value="Acyl-CoA-binding_protein"/>
</dbReference>
<feature type="compositionally biased region" description="Pro residues" evidence="2">
    <location>
        <begin position="370"/>
        <end position="384"/>
    </location>
</feature>
<organism evidence="4">
    <name type="scientific">Absidia glauca</name>
    <name type="common">Pin mould</name>
    <dbReference type="NCBI Taxonomy" id="4829"/>
    <lineage>
        <taxon>Eukaryota</taxon>
        <taxon>Fungi</taxon>
        <taxon>Fungi incertae sedis</taxon>
        <taxon>Mucoromycota</taxon>
        <taxon>Mucoromycotina</taxon>
        <taxon>Mucoromycetes</taxon>
        <taxon>Mucorales</taxon>
        <taxon>Cunninghamellaceae</taxon>
        <taxon>Absidia</taxon>
    </lineage>
</organism>
<keyword evidence="1" id="KW-0446">Lipid-binding</keyword>
<feature type="compositionally biased region" description="Low complexity" evidence="2">
    <location>
        <begin position="165"/>
        <end position="181"/>
    </location>
</feature>
<feature type="compositionally biased region" description="Polar residues" evidence="2">
    <location>
        <begin position="250"/>
        <end position="261"/>
    </location>
</feature>
<proteinExistence type="predicted"/>
<feature type="compositionally biased region" description="Acidic residues" evidence="2">
    <location>
        <begin position="124"/>
        <end position="153"/>
    </location>
</feature>
<accession>A0A163K6H2</accession>
<gene>
    <name evidence="4" type="primary">ABSGL_14671.1 scaffold 14966</name>
</gene>
<dbReference type="InterPro" id="IPR035984">
    <property type="entry name" value="Acyl-CoA-binding_sf"/>
</dbReference>
<dbReference type="OrthoDB" id="346910at2759"/>
<dbReference type="PANTHER" id="PTHR23310:SF133">
    <property type="entry name" value="COA BINDING PROTEIN, PUTATIVE (AFU_ORTHOLOGUE AFUA_1G12300)-RELATED"/>
    <property type="match status" value="1"/>
</dbReference>
<dbReference type="EMBL" id="LT554985">
    <property type="protein sequence ID" value="SAM08997.1"/>
    <property type="molecule type" value="Genomic_DNA"/>
</dbReference>
<dbReference type="InParanoid" id="A0A163K6H2"/>
<dbReference type="PROSITE" id="PS51228">
    <property type="entry name" value="ACB_2"/>
    <property type="match status" value="1"/>
</dbReference>
<evidence type="ECO:0000313" key="4">
    <source>
        <dbReference type="EMBL" id="SAM08997.1"/>
    </source>
</evidence>
<dbReference type="OMA" id="PHYSERF"/>